<dbReference type="SMART" id="SM00346">
    <property type="entry name" value="HTH_ICLR"/>
    <property type="match status" value="1"/>
</dbReference>
<dbReference type="OrthoDB" id="9807558at2"/>
<dbReference type="GO" id="GO:0003677">
    <property type="term" value="F:DNA binding"/>
    <property type="evidence" value="ECO:0007669"/>
    <property type="project" value="UniProtKB-KW"/>
</dbReference>
<keyword evidence="7" id="KW-1185">Reference proteome</keyword>
<keyword evidence="1" id="KW-0805">Transcription regulation</keyword>
<dbReference type="PANTHER" id="PTHR30136:SF35">
    <property type="entry name" value="HTH-TYPE TRANSCRIPTIONAL REGULATOR RV1719"/>
    <property type="match status" value="1"/>
</dbReference>
<dbReference type="GO" id="GO:0045892">
    <property type="term" value="P:negative regulation of DNA-templated transcription"/>
    <property type="evidence" value="ECO:0007669"/>
    <property type="project" value="TreeGrafter"/>
</dbReference>
<dbReference type="Gene3D" id="1.10.10.10">
    <property type="entry name" value="Winged helix-like DNA-binding domain superfamily/Winged helix DNA-binding domain"/>
    <property type="match status" value="1"/>
</dbReference>
<sequence>MEKQGSQVIARAAQILRALESQPQGMSITALAKQTGLPRTTVHRLVISLESQQLLTATEQGVRLGPALTRLAASAHTDIVALSRPAMESLGRRTRETVDLSVYRGTHAILVSQFASDRELRVMSPLGTAFPCHCTAHGKALWATLPEAQIAALLGEQPEARTPQTINSLPALAEELAVVRQRHYAIDREEHARGVCGIAVTLASPLNERYALSLAVPALRFDEQLATLLPALLQSKAEIESLLNL</sequence>
<gene>
    <name evidence="6" type="ORF">B2J69_20740</name>
</gene>
<proteinExistence type="predicted"/>
<reference evidence="6 7" key="1">
    <citation type="submission" date="2017-02" db="EMBL/GenBank/DDBJ databases">
        <title>Whole genome shotgun sequence of Pantoea agglomerans strain AS1 isolated from a cycad, Zamia floridana in Central Florida, USA.</title>
        <authorList>
            <person name="Lata P."/>
            <person name="Govindarajan S."/>
            <person name="Qi F."/>
            <person name="Li J.-L."/>
            <person name="Maurya S.K."/>
            <person name="Sahoo M.K."/>
        </authorList>
    </citation>
    <scope>NUCLEOTIDE SEQUENCE [LARGE SCALE GENOMIC DNA]</scope>
    <source>
        <strain evidence="6 7">AS1</strain>
    </source>
</reference>
<dbReference type="InterPro" id="IPR005471">
    <property type="entry name" value="Tscrpt_reg_IclR_N"/>
</dbReference>
<dbReference type="AlphaFoldDB" id="A0A1V9DAJ8"/>
<evidence type="ECO:0000259" key="5">
    <source>
        <dbReference type="PROSITE" id="PS51078"/>
    </source>
</evidence>
<accession>A0A1V9DAJ8</accession>
<dbReference type="InterPro" id="IPR029016">
    <property type="entry name" value="GAF-like_dom_sf"/>
</dbReference>
<dbReference type="Pfam" id="PF01614">
    <property type="entry name" value="IclR_C"/>
    <property type="match status" value="1"/>
</dbReference>
<dbReference type="EMBL" id="MWUE01000033">
    <property type="protein sequence ID" value="OQP30838.1"/>
    <property type="molecule type" value="Genomic_DNA"/>
</dbReference>
<evidence type="ECO:0000313" key="6">
    <source>
        <dbReference type="EMBL" id="OQP30838.1"/>
    </source>
</evidence>
<feature type="domain" description="HTH iclR-type" evidence="4">
    <location>
        <begin position="6"/>
        <end position="66"/>
    </location>
</feature>
<dbReference type="SUPFAM" id="SSF55781">
    <property type="entry name" value="GAF domain-like"/>
    <property type="match status" value="1"/>
</dbReference>
<dbReference type="InterPro" id="IPR050707">
    <property type="entry name" value="HTH_MetabolicPath_Reg"/>
</dbReference>
<dbReference type="PROSITE" id="PS51078">
    <property type="entry name" value="ICLR_ED"/>
    <property type="match status" value="1"/>
</dbReference>
<name>A0A1V9DAJ8_9GAMM</name>
<feature type="domain" description="IclR-ED" evidence="5">
    <location>
        <begin position="60"/>
        <end position="245"/>
    </location>
</feature>
<dbReference type="Gene3D" id="3.30.450.40">
    <property type="match status" value="1"/>
</dbReference>
<dbReference type="SUPFAM" id="SSF46785">
    <property type="entry name" value="Winged helix' DNA-binding domain"/>
    <property type="match status" value="1"/>
</dbReference>
<dbReference type="GO" id="GO:0003700">
    <property type="term" value="F:DNA-binding transcription factor activity"/>
    <property type="evidence" value="ECO:0007669"/>
    <property type="project" value="TreeGrafter"/>
</dbReference>
<comment type="caution">
    <text evidence="6">The sequence shown here is derived from an EMBL/GenBank/DDBJ whole genome shotgun (WGS) entry which is preliminary data.</text>
</comment>
<protein>
    <submittedName>
        <fullName evidence="6">IclR family transcriptional regulator</fullName>
    </submittedName>
</protein>
<keyword evidence="2" id="KW-0238">DNA-binding</keyword>
<dbReference type="PANTHER" id="PTHR30136">
    <property type="entry name" value="HELIX-TURN-HELIX TRANSCRIPTIONAL REGULATOR, ICLR FAMILY"/>
    <property type="match status" value="1"/>
</dbReference>
<dbReference type="Pfam" id="PF09339">
    <property type="entry name" value="HTH_IclR"/>
    <property type="match status" value="1"/>
</dbReference>
<keyword evidence="3" id="KW-0804">Transcription</keyword>
<dbReference type="Proteomes" id="UP000192769">
    <property type="component" value="Unassembled WGS sequence"/>
</dbReference>
<evidence type="ECO:0000256" key="3">
    <source>
        <dbReference type="ARBA" id="ARBA00023163"/>
    </source>
</evidence>
<evidence type="ECO:0000313" key="7">
    <source>
        <dbReference type="Proteomes" id="UP000192769"/>
    </source>
</evidence>
<evidence type="ECO:0000259" key="4">
    <source>
        <dbReference type="PROSITE" id="PS51077"/>
    </source>
</evidence>
<dbReference type="InterPro" id="IPR036388">
    <property type="entry name" value="WH-like_DNA-bd_sf"/>
</dbReference>
<dbReference type="InterPro" id="IPR036390">
    <property type="entry name" value="WH_DNA-bd_sf"/>
</dbReference>
<organism evidence="6 7">
    <name type="scientific">Pantoea latae</name>
    <dbReference type="NCBI Taxonomy" id="1964541"/>
    <lineage>
        <taxon>Bacteria</taxon>
        <taxon>Pseudomonadati</taxon>
        <taxon>Pseudomonadota</taxon>
        <taxon>Gammaproteobacteria</taxon>
        <taxon>Enterobacterales</taxon>
        <taxon>Erwiniaceae</taxon>
        <taxon>Pantoea</taxon>
    </lineage>
</organism>
<dbReference type="InterPro" id="IPR014757">
    <property type="entry name" value="Tscrpt_reg_IclR_C"/>
</dbReference>
<dbReference type="PROSITE" id="PS51077">
    <property type="entry name" value="HTH_ICLR"/>
    <property type="match status" value="1"/>
</dbReference>
<evidence type="ECO:0000256" key="2">
    <source>
        <dbReference type="ARBA" id="ARBA00023125"/>
    </source>
</evidence>
<evidence type="ECO:0000256" key="1">
    <source>
        <dbReference type="ARBA" id="ARBA00023015"/>
    </source>
</evidence>